<dbReference type="Pfam" id="PF00122">
    <property type="entry name" value="E1-E2_ATPase"/>
    <property type="match status" value="1"/>
</dbReference>
<dbReference type="Proteomes" id="UP001252875">
    <property type="component" value="Unassembled WGS sequence"/>
</dbReference>
<evidence type="ECO:0000256" key="4">
    <source>
        <dbReference type="ARBA" id="ARBA00022448"/>
    </source>
</evidence>
<dbReference type="Gene3D" id="3.40.50.1000">
    <property type="entry name" value="HAD superfamily/HAD-like"/>
    <property type="match status" value="1"/>
</dbReference>
<keyword evidence="12" id="KW-0460">Magnesium</keyword>
<evidence type="ECO:0000256" key="15">
    <source>
        <dbReference type="ARBA" id="ARBA00023008"/>
    </source>
</evidence>
<evidence type="ECO:0000256" key="1">
    <source>
        <dbReference type="ARBA" id="ARBA00004651"/>
    </source>
</evidence>
<evidence type="ECO:0000256" key="13">
    <source>
        <dbReference type="ARBA" id="ARBA00022967"/>
    </source>
</evidence>
<dbReference type="PANTHER" id="PTHR43520:SF5">
    <property type="entry name" value="CATION-TRANSPORTING P-TYPE ATPASE-RELATED"/>
    <property type="match status" value="1"/>
</dbReference>
<feature type="transmembrane region" description="Helical" evidence="19">
    <location>
        <begin position="343"/>
        <end position="363"/>
    </location>
</feature>
<dbReference type="PROSITE" id="PS00154">
    <property type="entry name" value="ATPASE_E1_E2"/>
    <property type="match status" value="1"/>
</dbReference>
<dbReference type="SUPFAM" id="SSF81653">
    <property type="entry name" value="Calcium ATPase, transduction domain A"/>
    <property type="match status" value="1"/>
</dbReference>
<keyword evidence="4" id="KW-0813">Transport</keyword>
<evidence type="ECO:0000256" key="14">
    <source>
        <dbReference type="ARBA" id="ARBA00022989"/>
    </source>
</evidence>
<evidence type="ECO:0000313" key="22">
    <source>
        <dbReference type="EMBL" id="MDT2600452.1"/>
    </source>
</evidence>
<evidence type="ECO:0000259" key="21">
    <source>
        <dbReference type="Pfam" id="PF00122"/>
    </source>
</evidence>
<dbReference type="CDD" id="cd07552">
    <property type="entry name" value="P-type_ATPase_Cu-like"/>
    <property type="match status" value="1"/>
</dbReference>
<dbReference type="PRINTS" id="PR00120">
    <property type="entry name" value="HATPASE"/>
</dbReference>
<evidence type="ECO:0000256" key="20">
    <source>
        <dbReference type="SAM" id="MobiDB-lite"/>
    </source>
</evidence>
<evidence type="ECO:0000256" key="10">
    <source>
        <dbReference type="ARBA" id="ARBA00022796"/>
    </source>
</evidence>
<keyword evidence="15" id="KW-0186">Copper</keyword>
<evidence type="ECO:0000256" key="16">
    <source>
        <dbReference type="ARBA" id="ARBA00023065"/>
    </source>
</evidence>
<dbReference type="SUPFAM" id="SSF81665">
    <property type="entry name" value="Calcium ATPase, transmembrane domain M"/>
    <property type="match status" value="1"/>
</dbReference>
<dbReference type="Pfam" id="PF00702">
    <property type="entry name" value="Hydrolase"/>
    <property type="match status" value="1"/>
</dbReference>
<protein>
    <recommendedName>
        <fullName evidence="3">P-type Cu(+) transporter</fullName>
        <ecNumber evidence="3">7.2.2.8</ecNumber>
    </recommendedName>
</protein>
<dbReference type="PANTHER" id="PTHR43520">
    <property type="entry name" value="ATP7, ISOFORM B"/>
    <property type="match status" value="1"/>
</dbReference>
<keyword evidence="13" id="KW-1278">Translocase</keyword>
<evidence type="ECO:0000256" key="7">
    <source>
        <dbReference type="ARBA" id="ARBA00022692"/>
    </source>
</evidence>
<dbReference type="Gene3D" id="3.40.1110.10">
    <property type="entry name" value="Calcium-transporting ATPase, cytoplasmic domain N"/>
    <property type="match status" value="1"/>
</dbReference>
<accession>A0ABU3F0M0</accession>
<name>A0ABU3F0M0_9ENTE</name>
<keyword evidence="14 19" id="KW-1133">Transmembrane helix</keyword>
<dbReference type="InterPro" id="IPR023299">
    <property type="entry name" value="ATPase_P-typ_cyto_dom_N"/>
</dbReference>
<dbReference type="InterPro" id="IPR044492">
    <property type="entry name" value="P_typ_ATPase_HD_dom"/>
</dbReference>
<dbReference type="SUPFAM" id="SSF56784">
    <property type="entry name" value="HAD-like"/>
    <property type="match status" value="1"/>
</dbReference>
<dbReference type="SFLD" id="SFLDF00027">
    <property type="entry name" value="p-type_atpase"/>
    <property type="match status" value="1"/>
</dbReference>
<comment type="similarity">
    <text evidence="2 19">Belongs to the cation transport ATPase (P-type) (TC 3.A.3) family. Type IB subfamily.</text>
</comment>
<evidence type="ECO:0000256" key="19">
    <source>
        <dbReference type="RuleBase" id="RU362081"/>
    </source>
</evidence>
<evidence type="ECO:0000256" key="6">
    <source>
        <dbReference type="ARBA" id="ARBA00022553"/>
    </source>
</evidence>
<feature type="transmembrane region" description="Helical" evidence="19">
    <location>
        <begin position="61"/>
        <end position="81"/>
    </location>
</feature>
<evidence type="ECO:0000256" key="8">
    <source>
        <dbReference type="ARBA" id="ARBA00022723"/>
    </source>
</evidence>
<dbReference type="InterPro" id="IPR018303">
    <property type="entry name" value="ATPase_P-typ_P_site"/>
</dbReference>
<dbReference type="EC" id="7.2.2.8" evidence="3"/>
<dbReference type="SFLD" id="SFLDG00002">
    <property type="entry name" value="C1.7:_P-type_atpase_like"/>
    <property type="match status" value="1"/>
</dbReference>
<keyword evidence="23" id="KW-1185">Reference proteome</keyword>
<evidence type="ECO:0000256" key="9">
    <source>
        <dbReference type="ARBA" id="ARBA00022741"/>
    </source>
</evidence>
<feature type="transmembrane region" description="Helical" evidence="19">
    <location>
        <begin position="158"/>
        <end position="175"/>
    </location>
</feature>
<dbReference type="EMBL" id="JARPYI010000006">
    <property type="protein sequence ID" value="MDT2600452.1"/>
    <property type="molecule type" value="Genomic_DNA"/>
</dbReference>
<organism evidence="22 23">
    <name type="scientific">Enterococcus hulanensis</name>
    <dbReference type="NCBI Taxonomy" id="2559929"/>
    <lineage>
        <taxon>Bacteria</taxon>
        <taxon>Bacillati</taxon>
        <taxon>Bacillota</taxon>
        <taxon>Bacilli</taxon>
        <taxon>Lactobacillales</taxon>
        <taxon>Enterococcaceae</taxon>
        <taxon>Enterococcus</taxon>
    </lineage>
</organism>
<keyword evidence="16" id="KW-0406">Ion transport</keyword>
<keyword evidence="6" id="KW-0597">Phosphoprotein</keyword>
<keyword evidence="22" id="KW-0378">Hydrolase</keyword>
<keyword evidence="17 19" id="KW-0472">Membrane</keyword>
<dbReference type="InterPro" id="IPR036412">
    <property type="entry name" value="HAD-like_sf"/>
</dbReference>
<evidence type="ECO:0000256" key="17">
    <source>
        <dbReference type="ARBA" id="ARBA00023136"/>
    </source>
</evidence>
<dbReference type="Gene3D" id="2.70.150.10">
    <property type="entry name" value="Calcium-transporting ATPase, cytoplasmic transduction domain A"/>
    <property type="match status" value="1"/>
</dbReference>
<feature type="region of interest" description="Disordered" evidence="20">
    <location>
        <begin position="1"/>
        <end position="36"/>
    </location>
</feature>
<feature type="transmembrane region" description="Helical" evidence="19">
    <location>
        <begin position="649"/>
        <end position="672"/>
    </location>
</feature>
<comment type="catalytic activity">
    <reaction evidence="18">
        <text>Cu(+)(in) + ATP + H2O = Cu(+)(out) + ADP + phosphate + H(+)</text>
        <dbReference type="Rhea" id="RHEA:25792"/>
        <dbReference type="ChEBI" id="CHEBI:15377"/>
        <dbReference type="ChEBI" id="CHEBI:15378"/>
        <dbReference type="ChEBI" id="CHEBI:30616"/>
        <dbReference type="ChEBI" id="CHEBI:43474"/>
        <dbReference type="ChEBI" id="CHEBI:49552"/>
        <dbReference type="ChEBI" id="CHEBI:456216"/>
        <dbReference type="EC" id="7.2.2.8"/>
    </reaction>
</comment>
<dbReference type="NCBIfam" id="TIGR01494">
    <property type="entry name" value="ATPase_P-type"/>
    <property type="match status" value="1"/>
</dbReference>
<evidence type="ECO:0000313" key="23">
    <source>
        <dbReference type="Proteomes" id="UP001252875"/>
    </source>
</evidence>
<feature type="transmembrane region" description="Helical" evidence="19">
    <location>
        <begin position="93"/>
        <end position="111"/>
    </location>
</feature>
<dbReference type="PRINTS" id="PR00119">
    <property type="entry name" value="CATATPASE"/>
</dbReference>
<evidence type="ECO:0000256" key="2">
    <source>
        <dbReference type="ARBA" id="ARBA00006024"/>
    </source>
</evidence>
<keyword evidence="10" id="KW-0187">Copper transport</keyword>
<dbReference type="GO" id="GO:0016787">
    <property type="term" value="F:hydrolase activity"/>
    <property type="evidence" value="ECO:0007669"/>
    <property type="project" value="UniProtKB-KW"/>
</dbReference>
<dbReference type="InterPro" id="IPR027256">
    <property type="entry name" value="P-typ_ATPase_IB"/>
</dbReference>
<feature type="transmembrane region" description="Helical" evidence="19">
    <location>
        <begin position="123"/>
        <end position="146"/>
    </location>
</feature>
<dbReference type="InterPro" id="IPR023298">
    <property type="entry name" value="ATPase_P-typ_TM_dom_sf"/>
</dbReference>
<keyword evidence="5 19" id="KW-1003">Cell membrane</keyword>
<comment type="caution">
    <text evidence="22">The sequence shown here is derived from an EMBL/GenBank/DDBJ whole genome shotgun (WGS) entry which is preliminary data.</text>
</comment>
<dbReference type="SFLD" id="SFLDS00003">
    <property type="entry name" value="Haloacid_Dehalogenase"/>
    <property type="match status" value="1"/>
</dbReference>
<proteinExistence type="inferred from homology"/>
<dbReference type="NCBIfam" id="TIGR01525">
    <property type="entry name" value="ATPase-IB_hvy"/>
    <property type="match status" value="1"/>
</dbReference>
<gene>
    <name evidence="22" type="ORF">P7D85_11755</name>
</gene>
<dbReference type="InterPro" id="IPR001757">
    <property type="entry name" value="P_typ_ATPase"/>
</dbReference>
<dbReference type="InterPro" id="IPR059000">
    <property type="entry name" value="ATPase_P-type_domA"/>
</dbReference>
<keyword evidence="11 19" id="KW-0067">ATP-binding</keyword>
<evidence type="ECO:0000256" key="5">
    <source>
        <dbReference type="ARBA" id="ARBA00022475"/>
    </source>
</evidence>
<feature type="compositionally biased region" description="Basic and acidic residues" evidence="20">
    <location>
        <begin position="12"/>
        <end position="36"/>
    </location>
</feature>
<keyword evidence="7 19" id="KW-0812">Transmembrane</keyword>
<evidence type="ECO:0000256" key="3">
    <source>
        <dbReference type="ARBA" id="ARBA00012517"/>
    </source>
</evidence>
<dbReference type="RefSeq" id="WP_311822697.1">
    <property type="nucleotide sequence ID" value="NZ_JARPYF010000006.1"/>
</dbReference>
<feature type="transmembrane region" description="Helical" evidence="19">
    <location>
        <begin position="678"/>
        <end position="697"/>
    </location>
</feature>
<feature type="domain" description="P-type ATPase A" evidence="21">
    <location>
        <begin position="192"/>
        <end position="294"/>
    </location>
</feature>
<dbReference type="InterPro" id="IPR023214">
    <property type="entry name" value="HAD_sf"/>
</dbReference>
<feature type="compositionally biased region" description="Acidic residues" evidence="20">
    <location>
        <begin position="1"/>
        <end position="11"/>
    </location>
</feature>
<keyword evidence="8 19" id="KW-0479">Metal-binding</keyword>
<comment type="subcellular location">
    <subcellularLocation>
        <location evidence="1">Cell membrane</location>
        <topology evidence="1">Multi-pass membrane protein</topology>
    </subcellularLocation>
</comment>
<feature type="transmembrane region" description="Helical" evidence="19">
    <location>
        <begin position="313"/>
        <end position="331"/>
    </location>
</feature>
<evidence type="ECO:0000256" key="11">
    <source>
        <dbReference type="ARBA" id="ARBA00022840"/>
    </source>
</evidence>
<sequence length="699" mass="76051">MKQGDQMDESMDMDHSKHEQHEMSGHDHHDMNHGMNGHDHHDMDHGGMDHSMHMGNFKQKFWLSLVLSLPIIIFSPMMGMQLPFQFTFPGSEWVVLVLATILFIYGGEPFLSGAKMELKMKSPAMMTLIAMGISVAYIYSLYSFIANKVNPHEHVMDFFWELATLIVIMLLGHWVEMSAVSNASNALKKLAELLPDEVNKIDADGSTSKVKLQDIHSGDLLLVRAGDKMPTDGEIIKGSTIVDESAVTGESKGVQKNVGDTVIGGSVNGDGTIRVKVTGTGEDGYLAKVMTMVQQAQQEKSKLESISDKVAKWLFYIALAAGILTFIAWLIVADLPQALDRMVTVFVIACPHALGLAIPLVIARSTSLAAKNGLLLKSRQALEQGNQLDYVFLDKTGTLTEGKFTVTGVEALAEMDKTEVLKYIGALESQTNHPLAVGVMNYLKSENIESYQAQDVSTLKGIGVSGTVEGHQVILANQKEVEKRQLSFDQEKLKDYQAQGNTISFLLIDDQLIAFFAMGDTLKAQAQDFIKKLRDVGIEPVMLTGDNQAAAKAVADYLGIKEFYSELLPDDKEKIIKDYTDKGKKVMMVGDGINDAPALARASIGMAIGAGTDIAIDSADVVLTNSNLPDILKFVRLAKKTHSKMIQNLWWGAGYNILAIPLAAGVLAPLGILLSPAVGAILMSLSTIIVAINAMTLNV</sequence>
<reference evidence="22 23" key="1">
    <citation type="submission" date="2023-03" db="EMBL/GenBank/DDBJ databases">
        <authorList>
            <person name="Shen W."/>
            <person name="Cai J."/>
        </authorList>
    </citation>
    <scope>NUCLEOTIDE SEQUENCE [LARGE SCALE GENOMIC DNA]</scope>
    <source>
        <strain evidence="22 23">D6-4</strain>
    </source>
</reference>
<keyword evidence="9 19" id="KW-0547">Nucleotide-binding</keyword>
<evidence type="ECO:0000256" key="12">
    <source>
        <dbReference type="ARBA" id="ARBA00022842"/>
    </source>
</evidence>
<evidence type="ECO:0000256" key="18">
    <source>
        <dbReference type="ARBA" id="ARBA00049289"/>
    </source>
</evidence>
<dbReference type="NCBIfam" id="TIGR01511">
    <property type="entry name" value="ATPase-IB1_Cu"/>
    <property type="match status" value="1"/>
</dbReference>
<dbReference type="InterPro" id="IPR008250">
    <property type="entry name" value="ATPase_P-typ_transduc_dom_A_sf"/>
</dbReference>